<evidence type="ECO:0000313" key="2">
    <source>
        <dbReference type="Proteomes" id="UP000321638"/>
    </source>
</evidence>
<organism evidence="1 2">
    <name type="scientific">Vineibacter terrae</name>
    <dbReference type="NCBI Taxonomy" id="2586908"/>
    <lineage>
        <taxon>Bacteria</taxon>
        <taxon>Pseudomonadati</taxon>
        <taxon>Pseudomonadota</taxon>
        <taxon>Alphaproteobacteria</taxon>
        <taxon>Hyphomicrobiales</taxon>
        <taxon>Vineibacter</taxon>
    </lineage>
</organism>
<name>A0A5C8PRG4_9HYPH</name>
<dbReference type="CDD" id="cd07176">
    <property type="entry name" value="terB"/>
    <property type="match status" value="1"/>
</dbReference>
<evidence type="ECO:0008006" key="3">
    <source>
        <dbReference type="Google" id="ProtNLM"/>
    </source>
</evidence>
<dbReference type="RefSeq" id="WP_147846428.1">
    <property type="nucleotide sequence ID" value="NZ_VDUZ01000007.1"/>
</dbReference>
<comment type="caution">
    <text evidence="1">The sequence shown here is derived from an EMBL/GenBank/DDBJ whole genome shotgun (WGS) entry which is preliminary data.</text>
</comment>
<dbReference type="SUPFAM" id="SSF158682">
    <property type="entry name" value="TerB-like"/>
    <property type="match status" value="1"/>
</dbReference>
<dbReference type="Gene3D" id="1.10.3680.10">
    <property type="entry name" value="TerB-like"/>
    <property type="match status" value="1"/>
</dbReference>
<dbReference type="EMBL" id="VDUZ01000007">
    <property type="protein sequence ID" value="TXL78160.1"/>
    <property type="molecule type" value="Genomic_DNA"/>
</dbReference>
<dbReference type="Proteomes" id="UP000321638">
    <property type="component" value="Unassembled WGS sequence"/>
</dbReference>
<dbReference type="AlphaFoldDB" id="A0A5C8PRG4"/>
<keyword evidence="2" id="KW-1185">Reference proteome</keyword>
<reference evidence="1 2" key="1">
    <citation type="submission" date="2019-06" db="EMBL/GenBank/DDBJ databases">
        <title>New taxonomy in bacterial strain CC-CFT640, isolated from vineyard.</title>
        <authorList>
            <person name="Lin S.-Y."/>
            <person name="Tsai C.-F."/>
            <person name="Young C.-C."/>
        </authorList>
    </citation>
    <scope>NUCLEOTIDE SEQUENCE [LARGE SCALE GENOMIC DNA]</scope>
    <source>
        <strain evidence="1 2">CC-CFT640</strain>
    </source>
</reference>
<proteinExistence type="predicted"/>
<evidence type="ECO:0000313" key="1">
    <source>
        <dbReference type="EMBL" id="TXL78160.1"/>
    </source>
</evidence>
<accession>A0A5C8PRG4</accession>
<sequence length="134" mass="14416">MSALQDGLIWTMVLASAADRDLSPAEVDTMRDLVEHLPVFRGFKADRLPTVTEACATALVADGGLDKVTAFIRKTVPKRFGETAYALACDLIASEGQVRDTEIGVLDLLAELFDIDSLTCAALETAARARYAKP</sequence>
<dbReference type="InterPro" id="IPR029024">
    <property type="entry name" value="TerB-like"/>
</dbReference>
<protein>
    <recommendedName>
        <fullName evidence="3">Tellurite resistance TerB family protein</fullName>
    </recommendedName>
</protein>
<dbReference type="OrthoDB" id="8448017at2"/>
<gene>
    <name evidence="1" type="ORF">FHP25_08135</name>
</gene>